<keyword evidence="7 12" id="KW-0812">Transmembrane</keyword>
<dbReference type="GO" id="GO:0015771">
    <property type="term" value="P:trehalose transport"/>
    <property type="evidence" value="ECO:0007669"/>
    <property type="project" value="TreeGrafter"/>
</dbReference>
<protein>
    <submittedName>
        <fullName evidence="15">PTS system beta-glucosides-specific iiABC component</fullName>
    </submittedName>
</protein>
<evidence type="ECO:0000256" key="8">
    <source>
        <dbReference type="ARBA" id="ARBA00022777"/>
    </source>
</evidence>
<evidence type="ECO:0000256" key="9">
    <source>
        <dbReference type="ARBA" id="ARBA00022989"/>
    </source>
</evidence>
<feature type="active site" description="Phosphocysteine intermediate; for EIIB activity" evidence="11">
    <location>
        <position position="29"/>
    </location>
</feature>
<dbReference type="InterPro" id="IPR018113">
    <property type="entry name" value="PTrfase_EIIB_Cys"/>
</dbReference>
<dbReference type="GO" id="GO:0009401">
    <property type="term" value="P:phosphoenolpyruvate-dependent sugar phosphotransferase system"/>
    <property type="evidence" value="ECO:0007669"/>
    <property type="project" value="UniProtKB-KW"/>
</dbReference>
<keyword evidence="5" id="KW-0808">Transferase</keyword>
<feature type="transmembrane region" description="Helical" evidence="12">
    <location>
        <begin position="153"/>
        <end position="173"/>
    </location>
</feature>
<keyword evidence="9 12" id="KW-1133">Transmembrane helix</keyword>
<organism evidence="15 16">
    <name type="scientific">Paenibacillus terrae (strain HPL-003)</name>
    <dbReference type="NCBI Taxonomy" id="985665"/>
    <lineage>
        <taxon>Bacteria</taxon>
        <taxon>Bacillati</taxon>
        <taxon>Bacillota</taxon>
        <taxon>Bacilli</taxon>
        <taxon>Bacillales</taxon>
        <taxon>Paenibacillaceae</taxon>
        <taxon>Paenibacillus</taxon>
    </lineage>
</organism>
<proteinExistence type="predicted"/>
<sequence>MSKKNYDELADQVLANIGGKDNISYSTHCVTRLRFNLKDQSLANEEEIEKISGVIGAQWQGDQFQIVIGQTVGDAYKAISEKAGFTQDNAQDDSQEEKGTTRSKKKFSLNAILDGLAGSIAPVIPILIGGGLIKVLVLLLTNMGLLSAESATLTILNLVGNAAFYFLPVFVGASAARKFNTSAPLGMLFGAILIDPTFVSKVANNEALSFIGIPVTLASYGNTVFPIIMIVFIMSYVERFFSRISPTSLKALFVPVAVILVMTPIALCIVGPLGVIVGDYITTGIIFLYDKVGFLGVAIMASLFPLLVLTGMHTTLAPYLVQMMASVKYEPLVIIGSIITNFSIGAACIAIALRAKGKTLKSTSASCAVTSMAGGVSEPALFGVVLKLRKPLYAVLIGNFIGGIYAGLTKVYAYAFVGSGGIFGIPALAGPDASNIINGIIAIALSIISTFLITLIWGFEEKK</sequence>
<dbReference type="HOGENOM" id="CLU_012312_2_0_9"/>
<dbReference type="InterPro" id="IPR003352">
    <property type="entry name" value="PTS_EIIC"/>
</dbReference>
<name>G7VVJ7_PAETH</name>
<reference key="2">
    <citation type="submission" date="2011-11" db="EMBL/GenBank/DDBJ databases">
        <authorList>
            <person name="Shin S.H."/>
            <person name="Kim S."/>
            <person name="Kim J.Y."/>
        </authorList>
    </citation>
    <scope>NUCLEOTIDE SEQUENCE</scope>
    <source>
        <strain>HPL-003</strain>
    </source>
</reference>
<feature type="transmembrane region" description="Helical" evidence="12">
    <location>
        <begin position="111"/>
        <end position="133"/>
    </location>
</feature>
<evidence type="ECO:0000313" key="16">
    <source>
        <dbReference type="Proteomes" id="UP000005876"/>
    </source>
</evidence>
<dbReference type="PROSITE" id="PS51098">
    <property type="entry name" value="PTS_EIIB_TYPE_1"/>
    <property type="match status" value="1"/>
</dbReference>
<evidence type="ECO:0000256" key="5">
    <source>
        <dbReference type="ARBA" id="ARBA00022679"/>
    </source>
</evidence>
<evidence type="ECO:0000259" key="13">
    <source>
        <dbReference type="PROSITE" id="PS51098"/>
    </source>
</evidence>
<evidence type="ECO:0000256" key="3">
    <source>
        <dbReference type="ARBA" id="ARBA00022475"/>
    </source>
</evidence>
<dbReference type="OrthoDB" id="2957988at2"/>
<feature type="transmembrane region" description="Helical" evidence="12">
    <location>
        <begin position="391"/>
        <end position="408"/>
    </location>
</feature>
<dbReference type="PANTHER" id="PTHR30175">
    <property type="entry name" value="PHOSPHOTRANSFERASE SYSTEM TRANSPORT PROTEIN"/>
    <property type="match status" value="1"/>
</dbReference>
<dbReference type="AlphaFoldDB" id="G7VVJ7"/>
<feature type="domain" description="PTS EIIC type-1" evidence="14">
    <location>
        <begin position="114"/>
        <end position="463"/>
    </location>
</feature>
<comment type="subcellular location">
    <subcellularLocation>
        <location evidence="1">Cell membrane</location>
        <topology evidence="1">Multi-pass membrane protein</topology>
    </subcellularLocation>
</comment>
<dbReference type="GO" id="GO:0016301">
    <property type="term" value="F:kinase activity"/>
    <property type="evidence" value="ECO:0007669"/>
    <property type="project" value="UniProtKB-KW"/>
</dbReference>
<dbReference type="Pfam" id="PF00367">
    <property type="entry name" value="PTS_EIIB"/>
    <property type="match status" value="1"/>
</dbReference>
<dbReference type="InterPro" id="IPR050558">
    <property type="entry name" value="PTS_Sugar-Specific_Components"/>
</dbReference>
<keyword evidence="8" id="KW-0418">Kinase</keyword>
<dbReference type="CDD" id="cd00212">
    <property type="entry name" value="PTS_IIB_glc"/>
    <property type="match status" value="1"/>
</dbReference>
<feature type="domain" description="PTS EIIB type-1" evidence="13">
    <location>
        <begin position="7"/>
        <end position="89"/>
    </location>
</feature>
<evidence type="ECO:0000256" key="7">
    <source>
        <dbReference type="ARBA" id="ARBA00022692"/>
    </source>
</evidence>
<keyword evidence="2" id="KW-0813">Transport</keyword>
<dbReference type="InterPro" id="IPR001996">
    <property type="entry name" value="PTS_IIB_1"/>
</dbReference>
<dbReference type="FunFam" id="3.30.1360.60:FF:000001">
    <property type="entry name" value="PTS system glucose-specific IIBC component PtsG"/>
    <property type="match status" value="1"/>
</dbReference>
<evidence type="ECO:0000256" key="10">
    <source>
        <dbReference type="ARBA" id="ARBA00023136"/>
    </source>
</evidence>
<evidence type="ECO:0000259" key="14">
    <source>
        <dbReference type="PROSITE" id="PS51103"/>
    </source>
</evidence>
<dbReference type="PANTHER" id="PTHR30175:SF1">
    <property type="entry name" value="PTS SYSTEM ARBUTIN-, CELLOBIOSE-, AND SALICIN-SPECIFIC EIIBC COMPONENT-RELATED"/>
    <property type="match status" value="1"/>
</dbReference>
<reference evidence="15 16" key="3">
    <citation type="journal article" date="2012" name="J. Bacteriol.">
        <title>Genome Sequence of Paenibacillus terrae HPL-003, a Xylanase-Producing Bacterium Isolated from Soil Found in Forest Residue.</title>
        <authorList>
            <person name="Shin S.H."/>
            <person name="Kim S."/>
            <person name="Kim J.Y."/>
            <person name="Song H.Y."/>
            <person name="Cho S.J."/>
            <person name="Kim D.R."/>
            <person name="Lee K.I."/>
            <person name="Lim H.K."/>
            <person name="Park N.J."/>
            <person name="Hwang I.T."/>
            <person name="Yang K.S."/>
        </authorList>
    </citation>
    <scope>NUCLEOTIDE SEQUENCE [LARGE SCALE GENOMIC DNA]</scope>
    <source>
        <strain evidence="15 16">HPL-003</strain>
    </source>
</reference>
<dbReference type="PROSITE" id="PS51103">
    <property type="entry name" value="PTS_EIIC_TYPE_1"/>
    <property type="match status" value="1"/>
</dbReference>
<accession>G7VVJ7</accession>
<dbReference type="EMBL" id="CP003107">
    <property type="protein sequence ID" value="AET57031.1"/>
    <property type="molecule type" value="Genomic_DNA"/>
</dbReference>
<evidence type="ECO:0000313" key="15">
    <source>
        <dbReference type="EMBL" id="AET57031.1"/>
    </source>
</evidence>
<feature type="transmembrane region" description="Helical" evidence="12">
    <location>
        <begin position="249"/>
        <end position="274"/>
    </location>
</feature>
<keyword evidence="4" id="KW-0762">Sugar transport</keyword>
<evidence type="ECO:0000256" key="1">
    <source>
        <dbReference type="ARBA" id="ARBA00004651"/>
    </source>
</evidence>
<dbReference type="STRING" id="985665.HPL003_01235"/>
<keyword evidence="3" id="KW-1003">Cell membrane</keyword>
<dbReference type="Gene3D" id="3.30.1360.60">
    <property type="entry name" value="Glucose permease domain IIB"/>
    <property type="match status" value="1"/>
</dbReference>
<evidence type="ECO:0000256" key="12">
    <source>
        <dbReference type="SAM" id="Phobius"/>
    </source>
</evidence>
<evidence type="ECO:0000256" key="4">
    <source>
        <dbReference type="ARBA" id="ARBA00022597"/>
    </source>
</evidence>
<dbReference type="GO" id="GO:0008982">
    <property type="term" value="F:protein-N(PI)-phosphohistidine-sugar phosphotransferase activity"/>
    <property type="evidence" value="ECO:0007669"/>
    <property type="project" value="InterPro"/>
</dbReference>
<feature type="transmembrane region" description="Helical" evidence="12">
    <location>
        <begin position="332"/>
        <end position="353"/>
    </location>
</feature>
<evidence type="ECO:0000256" key="6">
    <source>
        <dbReference type="ARBA" id="ARBA00022683"/>
    </source>
</evidence>
<dbReference type="GO" id="GO:0090589">
    <property type="term" value="F:protein-phosphocysteine-trehalose phosphotransferase system transporter activity"/>
    <property type="evidence" value="ECO:0007669"/>
    <property type="project" value="TreeGrafter"/>
</dbReference>
<feature type="transmembrane region" description="Helical" evidence="12">
    <location>
        <begin position="294"/>
        <end position="320"/>
    </location>
</feature>
<dbReference type="PROSITE" id="PS01035">
    <property type="entry name" value="PTS_EIIB_TYPE_1_CYS"/>
    <property type="match status" value="1"/>
</dbReference>
<dbReference type="eggNOG" id="COG1264">
    <property type="taxonomic scope" value="Bacteria"/>
</dbReference>
<reference evidence="16" key="1">
    <citation type="submission" date="2011-11" db="EMBL/GenBank/DDBJ databases">
        <title>Complete sequence of Paenibacillus terrae HPL-003.</title>
        <authorList>
            <person name="Shin S.H."/>
            <person name="Kim S."/>
            <person name="Kim J.Y."/>
        </authorList>
    </citation>
    <scope>NUCLEOTIDE SEQUENCE [LARGE SCALE GENOMIC DNA]</scope>
    <source>
        <strain evidence="16">HPL-003</strain>
    </source>
</reference>
<dbReference type="Pfam" id="PF02378">
    <property type="entry name" value="PTS_EIIC"/>
    <property type="match status" value="1"/>
</dbReference>
<keyword evidence="6" id="KW-0598">Phosphotransferase system</keyword>
<dbReference type="KEGG" id="pta:HPL003_01235"/>
<feature type="transmembrane region" description="Helical" evidence="12">
    <location>
        <begin position="209"/>
        <end position="237"/>
    </location>
</feature>
<dbReference type="InterPro" id="IPR013013">
    <property type="entry name" value="PTS_EIIC_1"/>
</dbReference>
<keyword evidence="10 12" id="KW-0472">Membrane</keyword>
<dbReference type="SUPFAM" id="SSF55604">
    <property type="entry name" value="Glucose permease domain IIB"/>
    <property type="match status" value="1"/>
</dbReference>
<dbReference type="InterPro" id="IPR036878">
    <property type="entry name" value="Glu_permease_IIB"/>
</dbReference>
<dbReference type="Proteomes" id="UP000005876">
    <property type="component" value="Chromosome"/>
</dbReference>
<gene>
    <name evidence="15" type="ordered locus">HPL003_01235</name>
</gene>
<dbReference type="eggNOG" id="COG1263">
    <property type="taxonomic scope" value="Bacteria"/>
</dbReference>
<evidence type="ECO:0000256" key="11">
    <source>
        <dbReference type="PROSITE-ProRule" id="PRU00421"/>
    </source>
</evidence>
<dbReference type="RefSeq" id="WP_014277815.1">
    <property type="nucleotide sequence ID" value="NC_016641.1"/>
</dbReference>
<evidence type="ECO:0000256" key="2">
    <source>
        <dbReference type="ARBA" id="ARBA00022448"/>
    </source>
</evidence>
<dbReference type="GO" id="GO:0005886">
    <property type="term" value="C:plasma membrane"/>
    <property type="evidence" value="ECO:0007669"/>
    <property type="project" value="UniProtKB-SubCell"/>
</dbReference>
<feature type="transmembrane region" description="Helical" evidence="12">
    <location>
        <begin position="436"/>
        <end position="459"/>
    </location>
</feature>